<proteinExistence type="predicted"/>
<evidence type="ECO:0000313" key="3">
    <source>
        <dbReference type="Proteomes" id="UP001283361"/>
    </source>
</evidence>
<name>A0AAE0Z0F7_9GAST</name>
<organism evidence="2 3">
    <name type="scientific">Elysia crispata</name>
    <name type="common">lettuce slug</name>
    <dbReference type="NCBI Taxonomy" id="231223"/>
    <lineage>
        <taxon>Eukaryota</taxon>
        <taxon>Metazoa</taxon>
        <taxon>Spiralia</taxon>
        <taxon>Lophotrochozoa</taxon>
        <taxon>Mollusca</taxon>
        <taxon>Gastropoda</taxon>
        <taxon>Heterobranchia</taxon>
        <taxon>Euthyneura</taxon>
        <taxon>Panpulmonata</taxon>
        <taxon>Sacoglossa</taxon>
        <taxon>Placobranchoidea</taxon>
        <taxon>Plakobranchidae</taxon>
        <taxon>Elysia</taxon>
    </lineage>
</organism>
<comment type="caution">
    <text evidence="2">The sequence shown here is derived from an EMBL/GenBank/DDBJ whole genome shotgun (WGS) entry which is preliminary data.</text>
</comment>
<dbReference type="GO" id="GO:0009100">
    <property type="term" value="P:glycoprotein metabolic process"/>
    <property type="evidence" value="ECO:0007669"/>
    <property type="project" value="UniProtKB-ARBA"/>
</dbReference>
<gene>
    <name evidence="2" type="ORF">RRG08_011174</name>
</gene>
<dbReference type="Pfam" id="PF04991">
    <property type="entry name" value="LicD"/>
    <property type="match status" value="1"/>
</dbReference>
<evidence type="ECO:0000313" key="2">
    <source>
        <dbReference type="EMBL" id="KAK3760462.1"/>
    </source>
</evidence>
<dbReference type="EMBL" id="JAWDGP010004981">
    <property type="protein sequence ID" value="KAK3760462.1"/>
    <property type="molecule type" value="Genomic_DNA"/>
</dbReference>
<keyword evidence="3" id="KW-1185">Reference proteome</keyword>
<dbReference type="AlphaFoldDB" id="A0AAE0Z0F7"/>
<dbReference type="InterPro" id="IPR007074">
    <property type="entry name" value="LicD/FKTN/FKRP_NTP_transf"/>
</dbReference>
<evidence type="ECO:0000259" key="1">
    <source>
        <dbReference type="Pfam" id="PF04991"/>
    </source>
</evidence>
<protein>
    <recommendedName>
        <fullName evidence="1">LicD/FKTN/FKRP nucleotidyltransferase domain-containing protein</fullName>
    </recommendedName>
</protein>
<dbReference type="InterPro" id="IPR052942">
    <property type="entry name" value="LPS_cholinephosphotransferase"/>
</dbReference>
<dbReference type="PANTHER" id="PTHR43404:SF1">
    <property type="entry name" value="MNN4P"/>
    <property type="match status" value="1"/>
</dbReference>
<feature type="domain" description="LicD/FKTN/FKRP nucleotidyltransferase" evidence="1">
    <location>
        <begin position="3"/>
        <end position="49"/>
    </location>
</feature>
<sequence length="206" mass="24548">MSENGMTYFLYGGSLIGSYRHHGLIPWDDDADVIMSFSQRLHLYRLLESLDMDIRVSFHPVHYWKLYHKDGEVIRGMPWKYPFLDIFFYDQNETHLWDIAPQYRDQFIFSKAAIFPLRQRPFMGLSVFVPKDIKTVMSTGYKISECHSGDYVHRWERDTRSTIVPCSWLLHLFPFVERVYMNGGCNETLWYKGKPVGVFFDWDVMC</sequence>
<reference evidence="2" key="1">
    <citation type="journal article" date="2023" name="G3 (Bethesda)">
        <title>A reference genome for the long-term kleptoplast-retaining sea slug Elysia crispata morphotype clarki.</title>
        <authorList>
            <person name="Eastman K.E."/>
            <person name="Pendleton A.L."/>
            <person name="Shaikh M.A."/>
            <person name="Suttiyut T."/>
            <person name="Ogas R."/>
            <person name="Tomko P."/>
            <person name="Gavelis G."/>
            <person name="Widhalm J.R."/>
            <person name="Wisecaver J.H."/>
        </authorList>
    </citation>
    <scope>NUCLEOTIDE SEQUENCE</scope>
    <source>
        <strain evidence="2">ECLA1</strain>
    </source>
</reference>
<dbReference type="PANTHER" id="PTHR43404">
    <property type="entry name" value="LIPOPOLYSACCHARIDE CHOLINEPHOSPHOTRANSFERASE LICD"/>
    <property type="match status" value="1"/>
</dbReference>
<accession>A0AAE0Z0F7</accession>
<dbReference type="Proteomes" id="UP001283361">
    <property type="component" value="Unassembled WGS sequence"/>
</dbReference>